<feature type="signal peptide" evidence="2">
    <location>
        <begin position="1"/>
        <end position="18"/>
    </location>
</feature>
<dbReference type="PROSITE" id="PS51257">
    <property type="entry name" value="PROKAR_LIPOPROTEIN"/>
    <property type="match status" value="1"/>
</dbReference>
<protein>
    <recommendedName>
        <fullName evidence="5">Cytochrome c domain-containing protein</fullName>
    </recommendedName>
</protein>
<evidence type="ECO:0008006" key="5">
    <source>
        <dbReference type="Google" id="ProtNLM"/>
    </source>
</evidence>
<evidence type="ECO:0000256" key="2">
    <source>
        <dbReference type="SAM" id="SignalP"/>
    </source>
</evidence>
<evidence type="ECO:0000313" key="4">
    <source>
        <dbReference type="Proteomes" id="UP001232001"/>
    </source>
</evidence>
<dbReference type="Proteomes" id="UP001232001">
    <property type="component" value="Chromosome"/>
</dbReference>
<sequence>MKTNLLFVLSISIFVSLASCSSDDDATPTDPVDPDPTPVTKTTYDKDVKTAINNSCATSNCHDATAPTGGLPLTNYTQVKNAAQNGNLITRINSNTNPMPPTGKDQSIINLINNWKNDGYLEN</sequence>
<organism evidence="3 4">
    <name type="scientific">Tenacibaculum tangerinum</name>
    <dbReference type="NCBI Taxonomy" id="3038772"/>
    <lineage>
        <taxon>Bacteria</taxon>
        <taxon>Pseudomonadati</taxon>
        <taxon>Bacteroidota</taxon>
        <taxon>Flavobacteriia</taxon>
        <taxon>Flavobacteriales</taxon>
        <taxon>Flavobacteriaceae</taxon>
        <taxon>Tenacibaculum</taxon>
    </lineage>
</organism>
<keyword evidence="2" id="KW-0732">Signal</keyword>
<proteinExistence type="predicted"/>
<keyword evidence="4" id="KW-1185">Reference proteome</keyword>
<evidence type="ECO:0000313" key="3">
    <source>
        <dbReference type="EMBL" id="WGH74324.1"/>
    </source>
</evidence>
<feature type="region of interest" description="Disordered" evidence="1">
    <location>
        <begin position="21"/>
        <end position="43"/>
    </location>
</feature>
<feature type="chain" id="PRO_5047549254" description="Cytochrome c domain-containing protein" evidence="2">
    <location>
        <begin position="19"/>
        <end position="123"/>
    </location>
</feature>
<reference evidence="3 4" key="1">
    <citation type="submission" date="2023-04" db="EMBL/GenBank/DDBJ databases">
        <title>Tenacibaculum tangerinum sp. nov., isolated from sea tidal flat of South Korea.</title>
        <authorList>
            <person name="Lee S.H."/>
            <person name="Kim J.-J."/>
        </authorList>
    </citation>
    <scope>NUCLEOTIDE SEQUENCE [LARGE SCALE GENOMIC DNA]</scope>
    <source>
        <strain evidence="3 4">GRR-S3-23</strain>
    </source>
</reference>
<dbReference type="RefSeq" id="WP_279650206.1">
    <property type="nucleotide sequence ID" value="NZ_CP122539.1"/>
</dbReference>
<accession>A0ABY8L2V3</accession>
<dbReference type="EMBL" id="CP122539">
    <property type="protein sequence ID" value="WGH74324.1"/>
    <property type="molecule type" value="Genomic_DNA"/>
</dbReference>
<gene>
    <name evidence="3" type="ORF">P8625_09365</name>
</gene>
<name>A0ABY8L2V3_9FLAO</name>
<evidence type="ECO:0000256" key="1">
    <source>
        <dbReference type="SAM" id="MobiDB-lite"/>
    </source>
</evidence>